<evidence type="ECO:0000313" key="2">
    <source>
        <dbReference type="EMBL" id="ABQ66804.1"/>
    </source>
</evidence>
<feature type="chain" id="PRO_5039940653" evidence="1">
    <location>
        <begin position="19"/>
        <end position="137"/>
    </location>
</feature>
<dbReference type="Proteomes" id="UP000001989">
    <property type="component" value="Chromosome"/>
</dbReference>
<dbReference type="AlphaFoldDB" id="A0A9J9H8T9"/>
<keyword evidence="1" id="KW-0732">Signal</keyword>
<sequence length="137" mass="14293">MTAVSIILLHAMALTSTAATPSECERSIAKLATAAAPATRIVATFTGTQRSLLPLDEASSSQAEAGRPIEPTLFPIGADSFVLTIQFRPQNWGTSQSAAFAESICSVGLSGGGRFNGVMSFVGGRMTDAEFARIPER</sequence>
<feature type="signal peptide" evidence="1">
    <location>
        <begin position="1"/>
        <end position="18"/>
    </location>
</feature>
<proteinExistence type="predicted"/>
<gene>
    <name evidence="2" type="ordered locus">Swit_0436</name>
</gene>
<protein>
    <submittedName>
        <fullName evidence="2">Uncharacterized protein</fullName>
    </submittedName>
</protein>
<accession>A0A9J9H8T9</accession>
<evidence type="ECO:0000313" key="3">
    <source>
        <dbReference type="Proteomes" id="UP000001989"/>
    </source>
</evidence>
<name>A0A9J9H8T9_RHIWR</name>
<dbReference type="KEGG" id="swi:Swit_0436"/>
<evidence type="ECO:0000256" key="1">
    <source>
        <dbReference type="SAM" id="SignalP"/>
    </source>
</evidence>
<reference evidence="2 3" key="1">
    <citation type="journal article" date="2010" name="J. Bacteriol.">
        <title>Genome sequence of the dioxin-mineralizing bacterium Sphingomonas wittichii RW1.</title>
        <authorList>
            <person name="Miller T.R."/>
            <person name="Delcher A.L."/>
            <person name="Salzberg S.L."/>
            <person name="Saunders E."/>
            <person name="Detter J.C."/>
            <person name="Halden R.U."/>
        </authorList>
    </citation>
    <scope>NUCLEOTIDE SEQUENCE [LARGE SCALE GENOMIC DNA]</scope>
    <source>
        <strain evidence="3">DSM 6014 / CCUG 31198 / JCM 15750 / NBRC 105917 / EY 4224 / RW1</strain>
    </source>
</reference>
<organism evidence="2 3">
    <name type="scientific">Rhizorhabdus wittichii (strain DSM 6014 / CCUG 31198 / JCM 15750 / NBRC 105917 / EY 4224 / RW1)</name>
    <name type="common">Sphingomonas wittichii</name>
    <dbReference type="NCBI Taxonomy" id="392499"/>
    <lineage>
        <taxon>Bacteria</taxon>
        <taxon>Pseudomonadati</taxon>
        <taxon>Pseudomonadota</taxon>
        <taxon>Alphaproteobacteria</taxon>
        <taxon>Sphingomonadales</taxon>
        <taxon>Sphingomonadaceae</taxon>
        <taxon>Rhizorhabdus</taxon>
    </lineage>
</organism>
<dbReference type="EMBL" id="CP000699">
    <property type="protein sequence ID" value="ABQ66804.1"/>
    <property type="molecule type" value="Genomic_DNA"/>
</dbReference>
<keyword evidence="3" id="KW-1185">Reference proteome</keyword>